<reference evidence="2 3" key="1">
    <citation type="submission" date="2016-10" db="EMBL/GenBank/DDBJ databases">
        <authorList>
            <person name="de Groot N.N."/>
        </authorList>
    </citation>
    <scope>NUCLEOTIDE SEQUENCE [LARGE SCALE GENOMIC DNA]</scope>
    <source>
        <strain evidence="2 3">CGMCC 4.5727</strain>
    </source>
</reference>
<accession>A0A1G9J2G8</accession>
<evidence type="ECO:0000313" key="3">
    <source>
        <dbReference type="Proteomes" id="UP000199155"/>
    </source>
</evidence>
<dbReference type="AlphaFoldDB" id="A0A1G9J2G8"/>
<dbReference type="Pfam" id="PF00550">
    <property type="entry name" value="PP-binding"/>
    <property type="match status" value="1"/>
</dbReference>
<organism evidence="2 3">
    <name type="scientific">Streptomyces indicus</name>
    <dbReference type="NCBI Taxonomy" id="417292"/>
    <lineage>
        <taxon>Bacteria</taxon>
        <taxon>Bacillati</taxon>
        <taxon>Actinomycetota</taxon>
        <taxon>Actinomycetes</taxon>
        <taxon>Kitasatosporales</taxon>
        <taxon>Streptomycetaceae</taxon>
        <taxon>Streptomyces</taxon>
    </lineage>
</organism>
<sequence>MTTPHPAYSLADFVTTVRDELGLPVTDQQVAADFDELPEWDSLHLLKLVTAVEGATGRTVPVGRVLEARSLRQFYELAVPA</sequence>
<dbReference type="OrthoDB" id="4257495at2"/>
<evidence type="ECO:0000259" key="1">
    <source>
        <dbReference type="Pfam" id="PF00550"/>
    </source>
</evidence>
<feature type="domain" description="Carrier" evidence="1">
    <location>
        <begin position="14"/>
        <end position="76"/>
    </location>
</feature>
<evidence type="ECO:0000313" key="2">
    <source>
        <dbReference type="EMBL" id="SDL31697.1"/>
    </source>
</evidence>
<name>A0A1G9J2G8_9ACTN</name>
<keyword evidence="3" id="KW-1185">Reference proteome</keyword>
<dbReference type="Gene3D" id="1.10.1200.10">
    <property type="entry name" value="ACP-like"/>
    <property type="match status" value="1"/>
</dbReference>
<gene>
    <name evidence="2" type="ORF">SAMN05421806_12711</name>
</gene>
<dbReference type="RefSeq" id="WP_093617754.1">
    <property type="nucleotide sequence ID" value="NZ_FNFF01000027.1"/>
</dbReference>
<protein>
    <submittedName>
        <fullName evidence="2">Phosphopantetheine attachment site</fullName>
    </submittedName>
</protein>
<dbReference type="STRING" id="417292.SAMN05421806_12711"/>
<dbReference type="InterPro" id="IPR009081">
    <property type="entry name" value="PP-bd_ACP"/>
</dbReference>
<dbReference type="InterPro" id="IPR036736">
    <property type="entry name" value="ACP-like_sf"/>
</dbReference>
<dbReference type="EMBL" id="FNFF01000027">
    <property type="protein sequence ID" value="SDL31697.1"/>
    <property type="molecule type" value="Genomic_DNA"/>
</dbReference>
<dbReference type="Proteomes" id="UP000199155">
    <property type="component" value="Unassembled WGS sequence"/>
</dbReference>
<proteinExistence type="predicted"/>
<dbReference type="SUPFAM" id="SSF47336">
    <property type="entry name" value="ACP-like"/>
    <property type="match status" value="1"/>
</dbReference>